<organism evidence="1 2">
    <name type="scientific">Nicrophorus vespilloides</name>
    <name type="common">Boreal carrion beetle</name>
    <dbReference type="NCBI Taxonomy" id="110193"/>
    <lineage>
        <taxon>Eukaryota</taxon>
        <taxon>Metazoa</taxon>
        <taxon>Ecdysozoa</taxon>
        <taxon>Arthropoda</taxon>
        <taxon>Hexapoda</taxon>
        <taxon>Insecta</taxon>
        <taxon>Pterygota</taxon>
        <taxon>Neoptera</taxon>
        <taxon>Endopterygota</taxon>
        <taxon>Coleoptera</taxon>
        <taxon>Polyphaga</taxon>
        <taxon>Staphyliniformia</taxon>
        <taxon>Silphidae</taxon>
        <taxon>Nicrophorinae</taxon>
        <taxon>Nicrophorus</taxon>
    </lineage>
</organism>
<dbReference type="RefSeq" id="XP_017778531.1">
    <property type="nucleotide sequence ID" value="XM_017923042.1"/>
</dbReference>
<accession>A0ABM1MVD1</accession>
<dbReference type="Proteomes" id="UP000695000">
    <property type="component" value="Unplaced"/>
</dbReference>
<evidence type="ECO:0000313" key="1">
    <source>
        <dbReference type="Proteomes" id="UP000695000"/>
    </source>
</evidence>
<sequence>MVPELPPKYLDLKVLPPMVLNKVSPPKDLKLLVTAVLPMSLQILDLFKEISTLVPKEITTLVPREISTLAPKVISILAPRVISTLAPKVISILIPVIHTVLLDSHPLDSPDQAMA</sequence>
<name>A0ABM1MVD1_NICVS</name>
<proteinExistence type="predicted"/>
<keyword evidence="1" id="KW-1185">Reference proteome</keyword>
<evidence type="ECO:0000313" key="2">
    <source>
        <dbReference type="RefSeq" id="XP_017778531.1"/>
    </source>
</evidence>
<dbReference type="GeneID" id="108564113"/>
<gene>
    <name evidence="2" type="primary">LOC108564113</name>
</gene>
<protein>
    <submittedName>
        <fullName evidence="2">Uncharacterized protein LOC108564113</fullName>
    </submittedName>
</protein>
<reference evidence="2" key="1">
    <citation type="submission" date="2025-08" db="UniProtKB">
        <authorList>
            <consortium name="RefSeq"/>
        </authorList>
    </citation>
    <scope>IDENTIFICATION</scope>
    <source>
        <tissue evidence="2">Whole Larva</tissue>
    </source>
</reference>